<dbReference type="EMBL" id="SMAG01000006">
    <property type="protein sequence ID" value="TCS93655.1"/>
    <property type="molecule type" value="Genomic_DNA"/>
</dbReference>
<dbReference type="AlphaFoldDB" id="A0A4R3L408"/>
<evidence type="ECO:0000256" key="1">
    <source>
        <dbReference type="ARBA" id="ARBA00022679"/>
    </source>
</evidence>
<protein>
    <submittedName>
        <fullName evidence="3">Bacillaene synthase trans-acting acyltransferase</fullName>
    </submittedName>
</protein>
<gene>
    <name evidence="3" type="ORF">EDD58_10688</name>
</gene>
<proteinExistence type="predicted"/>
<dbReference type="Pfam" id="PF00698">
    <property type="entry name" value="Acyl_transf_1"/>
    <property type="match status" value="1"/>
</dbReference>
<keyword evidence="4" id="KW-1185">Reference proteome</keyword>
<dbReference type="Gene3D" id="3.40.366.10">
    <property type="entry name" value="Malonyl-Coenzyme A Acyl Carrier Protein, domain 2"/>
    <property type="match status" value="1"/>
</dbReference>
<evidence type="ECO:0000313" key="4">
    <source>
        <dbReference type="Proteomes" id="UP000294937"/>
    </source>
</evidence>
<comment type="caution">
    <text evidence="3">The sequence shown here is derived from an EMBL/GenBank/DDBJ whole genome shotgun (WGS) entry which is preliminary data.</text>
</comment>
<feature type="domain" description="Malonyl-CoA:ACP transacylase (MAT)" evidence="2">
    <location>
        <begin position="8"/>
        <end position="302"/>
    </location>
</feature>
<reference evidence="3 4" key="1">
    <citation type="submission" date="2019-03" db="EMBL/GenBank/DDBJ databases">
        <title>Genomic Encyclopedia of Type Strains, Phase IV (KMG-IV): sequencing the most valuable type-strain genomes for metagenomic binning, comparative biology and taxonomic classification.</title>
        <authorList>
            <person name="Goeker M."/>
        </authorList>
    </citation>
    <scope>NUCLEOTIDE SEQUENCE [LARGE SCALE GENOMIC DNA]</scope>
    <source>
        <strain evidence="3 4">DSM 45707</strain>
    </source>
</reference>
<dbReference type="InterPro" id="IPR050444">
    <property type="entry name" value="Polyketide_Synthase"/>
</dbReference>
<keyword evidence="1 3" id="KW-0808">Transferase</keyword>
<dbReference type="SUPFAM" id="SSF52151">
    <property type="entry name" value="FabD/lysophospholipase-like"/>
    <property type="match status" value="1"/>
</dbReference>
<keyword evidence="3" id="KW-0012">Acyltransferase</keyword>
<organism evidence="3 4">
    <name type="scientific">Hazenella coriacea</name>
    <dbReference type="NCBI Taxonomy" id="1179467"/>
    <lineage>
        <taxon>Bacteria</taxon>
        <taxon>Bacillati</taxon>
        <taxon>Bacillota</taxon>
        <taxon>Bacilli</taxon>
        <taxon>Bacillales</taxon>
        <taxon>Thermoactinomycetaceae</taxon>
        <taxon>Hazenella</taxon>
    </lineage>
</organism>
<dbReference type="InterPro" id="IPR001227">
    <property type="entry name" value="Ac_transferase_dom_sf"/>
</dbReference>
<evidence type="ECO:0000313" key="3">
    <source>
        <dbReference type="EMBL" id="TCS93655.1"/>
    </source>
</evidence>
<dbReference type="PANTHER" id="PTHR45681">
    <property type="entry name" value="POLYKETIDE SYNTHASE 44-RELATED"/>
    <property type="match status" value="1"/>
</dbReference>
<name>A0A4R3L408_9BACL</name>
<dbReference type="SUPFAM" id="SSF55048">
    <property type="entry name" value="Probable ACP-binding domain of malonyl-CoA ACP transacylase"/>
    <property type="match status" value="1"/>
</dbReference>
<sequence>MNRPIVFMFSGQGSQYYQMGKELFNNNAVFRNSMLKIDSIIFQQIGKSVVDEIYHPRKRMNDQFDRTLFTHPAIFMVEYSLCQVLLEMDIVPDYVLGSSLGEFTSVAISDMMDLEDLVECIVEQAVIFENSCEKGSMIAIIDNPSLYDETPQLFENSELTSINYRSHFVISGDHKALQLVLQFLKENNIIHQLLPVSYGFHSSLIDPAERAYKDFIKMKNFKTPLIPLISCLQGERVTEVDRFFLWDVVRKPIQFQKAIQYLESRHECTYLDLGPSGTLSNFLKQNLSIKSRQRCYSIMTPFNQELKYLKIIEESFRDHTR</sequence>
<accession>A0A4R3L408</accession>
<dbReference type="Proteomes" id="UP000294937">
    <property type="component" value="Unassembled WGS sequence"/>
</dbReference>
<dbReference type="InterPro" id="IPR016035">
    <property type="entry name" value="Acyl_Trfase/lysoPLipase"/>
</dbReference>
<evidence type="ECO:0000259" key="2">
    <source>
        <dbReference type="SMART" id="SM00827"/>
    </source>
</evidence>
<dbReference type="InterPro" id="IPR016036">
    <property type="entry name" value="Malonyl_transacylase_ACP-bd"/>
</dbReference>
<dbReference type="RefSeq" id="WP_243648718.1">
    <property type="nucleotide sequence ID" value="NZ_SMAG01000006.1"/>
</dbReference>
<dbReference type="InterPro" id="IPR014043">
    <property type="entry name" value="Acyl_transferase_dom"/>
</dbReference>
<dbReference type="SMART" id="SM00827">
    <property type="entry name" value="PKS_AT"/>
    <property type="match status" value="1"/>
</dbReference>
<dbReference type="PANTHER" id="PTHR45681:SF6">
    <property type="entry name" value="POLYKETIDE SYNTHASE 37"/>
    <property type="match status" value="1"/>
</dbReference>
<dbReference type="GO" id="GO:0016746">
    <property type="term" value="F:acyltransferase activity"/>
    <property type="evidence" value="ECO:0007669"/>
    <property type="project" value="UniProtKB-KW"/>
</dbReference>